<evidence type="ECO:0000256" key="1">
    <source>
        <dbReference type="ARBA" id="ARBA00022729"/>
    </source>
</evidence>
<dbReference type="Pfam" id="PF01436">
    <property type="entry name" value="NHL"/>
    <property type="match status" value="1"/>
</dbReference>
<reference evidence="4" key="1">
    <citation type="submission" date="2020-11" db="EMBL/GenBank/DDBJ databases">
        <authorList>
            <person name="Tran Van P."/>
        </authorList>
    </citation>
    <scope>NUCLEOTIDE SEQUENCE</scope>
</reference>
<dbReference type="InterPro" id="IPR001258">
    <property type="entry name" value="NHL_repeat"/>
</dbReference>
<evidence type="ECO:0000313" key="4">
    <source>
        <dbReference type="EMBL" id="CAD7267204.1"/>
    </source>
</evidence>
<name>A0A7R9G4W3_TIMSH</name>
<protein>
    <submittedName>
        <fullName evidence="4">Uncharacterized protein</fullName>
    </submittedName>
</protein>
<dbReference type="EMBL" id="OC008640">
    <property type="protein sequence ID" value="CAD7267204.1"/>
    <property type="molecule type" value="Genomic_DNA"/>
</dbReference>
<keyword evidence="3" id="KW-0325">Glycoprotein</keyword>
<dbReference type="Gene3D" id="2.120.10.30">
    <property type="entry name" value="TolB, C-terminal domain"/>
    <property type="match status" value="2"/>
</dbReference>
<dbReference type="PANTHER" id="PTHR10680">
    <property type="entry name" value="PEPTIDYL-GLYCINE ALPHA-AMIDATING MONOOXYGENASE"/>
    <property type="match status" value="1"/>
</dbReference>
<proteinExistence type="predicted"/>
<evidence type="ECO:0000256" key="2">
    <source>
        <dbReference type="ARBA" id="ARBA00022737"/>
    </source>
</evidence>
<sequence length="218" mass="24096">MKFLSLQVPHSLTLLEPLDLLCIADRENMRVACPRAGLQGYEARKPPAVTIQEPDLGRVFGVAASGEFYFLVSTSGWTSQVQGDASVCLICALIKTNPIGRWKESKEWSGFESVNYGVHTPRLKKTKTDNRVDHSAPYGERMKQRSSRRNFVFAVNGPTSPIIPVRGFTLDPKAEAIIDHWGPASGFNKPHAMAVSPNGTALYIVEIGPNKVWKFDLV</sequence>
<accession>A0A7R9G4W3</accession>
<evidence type="ECO:0000256" key="3">
    <source>
        <dbReference type="ARBA" id="ARBA00023180"/>
    </source>
</evidence>
<gene>
    <name evidence="4" type="ORF">TSIB3V08_LOCUS11218</name>
</gene>
<dbReference type="InterPro" id="IPR011042">
    <property type="entry name" value="6-blade_b-propeller_TolB-like"/>
</dbReference>
<keyword evidence="1" id="KW-0732">Signal</keyword>
<dbReference type="PANTHER" id="PTHR10680:SF37">
    <property type="entry name" value="PEPTIDYL-ALPHA-HYDROXYGLYCINE ALPHA-AMIDATING LYASE 2"/>
    <property type="match status" value="1"/>
</dbReference>
<dbReference type="AlphaFoldDB" id="A0A7R9G4W3"/>
<dbReference type="SUPFAM" id="SSF63829">
    <property type="entry name" value="Calcium-dependent phosphotriesterase"/>
    <property type="match status" value="1"/>
</dbReference>
<keyword evidence="2" id="KW-0677">Repeat</keyword>
<organism evidence="4">
    <name type="scientific">Timema shepardi</name>
    <name type="common">Walking stick</name>
    <dbReference type="NCBI Taxonomy" id="629360"/>
    <lineage>
        <taxon>Eukaryota</taxon>
        <taxon>Metazoa</taxon>
        <taxon>Ecdysozoa</taxon>
        <taxon>Arthropoda</taxon>
        <taxon>Hexapoda</taxon>
        <taxon>Insecta</taxon>
        <taxon>Pterygota</taxon>
        <taxon>Neoptera</taxon>
        <taxon>Polyneoptera</taxon>
        <taxon>Phasmatodea</taxon>
        <taxon>Timematodea</taxon>
        <taxon>Timematoidea</taxon>
        <taxon>Timematidae</taxon>
        <taxon>Timema</taxon>
    </lineage>
</organism>
<dbReference type="GO" id="GO:0005576">
    <property type="term" value="C:extracellular region"/>
    <property type="evidence" value="ECO:0007669"/>
    <property type="project" value="TreeGrafter"/>
</dbReference>